<name>A0A1X2H498_SYNRA</name>
<dbReference type="SUPFAM" id="SSF53335">
    <property type="entry name" value="S-adenosyl-L-methionine-dependent methyltransferases"/>
    <property type="match status" value="1"/>
</dbReference>
<reference evidence="4 5" key="1">
    <citation type="submission" date="2016-07" db="EMBL/GenBank/DDBJ databases">
        <title>Pervasive Adenine N6-methylation of Active Genes in Fungi.</title>
        <authorList>
            <consortium name="DOE Joint Genome Institute"/>
            <person name="Mondo S.J."/>
            <person name="Dannebaum R.O."/>
            <person name="Kuo R.C."/>
            <person name="Labutti K."/>
            <person name="Haridas S."/>
            <person name="Kuo A."/>
            <person name="Salamov A."/>
            <person name="Ahrendt S.R."/>
            <person name="Lipzen A."/>
            <person name="Sullivan W."/>
            <person name="Andreopoulos W.B."/>
            <person name="Clum A."/>
            <person name="Lindquist E."/>
            <person name="Daum C."/>
            <person name="Ramamoorthy G.K."/>
            <person name="Gryganskyi A."/>
            <person name="Culley D."/>
            <person name="Magnuson J.K."/>
            <person name="James T.Y."/>
            <person name="O'Malley M.A."/>
            <person name="Stajich J.E."/>
            <person name="Spatafora J.W."/>
            <person name="Visel A."/>
            <person name="Grigoriev I.V."/>
        </authorList>
    </citation>
    <scope>NUCLEOTIDE SEQUENCE [LARGE SCALE GENOMIC DNA]</scope>
    <source>
        <strain evidence="4 5">NRRL 2496</strain>
    </source>
</reference>
<dbReference type="CDD" id="cd02440">
    <property type="entry name" value="AdoMet_MTases"/>
    <property type="match status" value="1"/>
</dbReference>
<comment type="caution">
    <text evidence="4">The sequence shown here is derived from an EMBL/GenBank/DDBJ whole genome shotgun (WGS) entry which is preliminary data.</text>
</comment>
<dbReference type="Gene3D" id="3.40.50.150">
    <property type="entry name" value="Vaccinia Virus protein VP39"/>
    <property type="match status" value="1"/>
</dbReference>
<organism evidence="4 5">
    <name type="scientific">Syncephalastrum racemosum</name>
    <name type="common">Filamentous fungus</name>
    <dbReference type="NCBI Taxonomy" id="13706"/>
    <lineage>
        <taxon>Eukaryota</taxon>
        <taxon>Fungi</taxon>
        <taxon>Fungi incertae sedis</taxon>
        <taxon>Mucoromycota</taxon>
        <taxon>Mucoromycotina</taxon>
        <taxon>Mucoromycetes</taxon>
        <taxon>Mucorales</taxon>
        <taxon>Syncephalastraceae</taxon>
        <taxon>Syncephalastrum</taxon>
    </lineage>
</organism>
<evidence type="ECO:0000256" key="1">
    <source>
        <dbReference type="ARBA" id="ARBA00008361"/>
    </source>
</evidence>
<dbReference type="GO" id="GO:0008168">
    <property type="term" value="F:methyltransferase activity"/>
    <property type="evidence" value="ECO:0007669"/>
    <property type="project" value="UniProtKB-KW"/>
</dbReference>
<dbReference type="GO" id="GO:0032259">
    <property type="term" value="P:methylation"/>
    <property type="evidence" value="ECO:0007669"/>
    <property type="project" value="UniProtKB-KW"/>
</dbReference>
<dbReference type="AlphaFoldDB" id="A0A1X2H498"/>
<evidence type="ECO:0000256" key="3">
    <source>
        <dbReference type="ARBA" id="ARBA00022679"/>
    </source>
</evidence>
<dbReference type="InterPro" id="IPR051419">
    <property type="entry name" value="Lys/N-term_MeTrsfase_sf"/>
</dbReference>
<proteinExistence type="inferred from homology"/>
<dbReference type="OrthoDB" id="411785at2759"/>
<evidence type="ECO:0000256" key="2">
    <source>
        <dbReference type="ARBA" id="ARBA00022603"/>
    </source>
</evidence>
<comment type="similarity">
    <text evidence="1">Belongs to the methyltransferase superfamily.</text>
</comment>
<accession>A0A1X2H498</accession>
<gene>
    <name evidence="4" type="ORF">BCR43DRAFT_496540</name>
</gene>
<dbReference type="STRING" id="13706.A0A1X2H498"/>
<evidence type="ECO:0000313" key="4">
    <source>
        <dbReference type="EMBL" id="ORY93226.1"/>
    </source>
</evidence>
<keyword evidence="2" id="KW-0489">Methyltransferase</keyword>
<dbReference type="EMBL" id="MCGN01000009">
    <property type="protein sequence ID" value="ORY93226.1"/>
    <property type="molecule type" value="Genomic_DNA"/>
</dbReference>
<keyword evidence="5" id="KW-1185">Reference proteome</keyword>
<protein>
    <submittedName>
        <fullName evidence="4">Uncharacterized protein</fullName>
    </submittedName>
</protein>
<keyword evidence="3" id="KW-0808">Transferase</keyword>
<sequence>MTVNAVPFHSQKYWQDRFNNEQHFEWLFTWDTLKPYLGYYLDPKEPILHLGCGNSQLGFDLIEQGYSRVVNVDYADNVITQMKEKTRERVPALQDRLEWYAADCLTDDLSRLGSASSPRDYSVAIDKSLADTIACGDTEDQQNMKRLSQRVLQAIRPNGVWISISFSSSRQYAFDTSGEWTWQTEQALPIKVVQPNDTPNAPDIYYYLYIQRKVLNNPV</sequence>
<dbReference type="InterPro" id="IPR029063">
    <property type="entry name" value="SAM-dependent_MTases_sf"/>
</dbReference>
<dbReference type="Proteomes" id="UP000242180">
    <property type="component" value="Unassembled WGS sequence"/>
</dbReference>
<dbReference type="PANTHER" id="PTHR12176">
    <property type="entry name" value="SAM-DEPENDENT METHYLTRANSFERASE SUPERFAMILY PROTEIN"/>
    <property type="match status" value="1"/>
</dbReference>
<dbReference type="PANTHER" id="PTHR12176:SF84">
    <property type="entry name" value="METHYLTRANSFERASE DOMAIN-CONTAINING PROTEIN"/>
    <property type="match status" value="1"/>
</dbReference>
<dbReference type="OMA" id="YSNISWI"/>
<evidence type="ECO:0000313" key="5">
    <source>
        <dbReference type="Proteomes" id="UP000242180"/>
    </source>
</evidence>
<dbReference type="InParanoid" id="A0A1X2H498"/>